<feature type="chain" id="PRO_5027110833" description="Cell surface protein" evidence="1">
    <location>
        <begin position="26"/>
        <end position="490"/>
    </location>
</feature>
<feature type="signal peptide" evidence="1">
    <location>
        <begin position="1"/>
        <end position="25"/>
    </location>
</feature>
<protein>
    <recommendedName>
        <fullName evidence="4">Cell surface protein</fullName>
    </recommendedName>
</protein>
<gene>
    <name evidence="2" type="ORF">DSM104443_03796</name>
</gene>
<proteinExistence type="predicted"/>
<evidence type="ECO:0000313" key="2">
    <source>
        <dbReference type="EMBL" id="QJR12703.1"/>
    </source>
</evidence>
<keyword evidence="1" id="KW-0732">Signal</keyword>
<sequence length="490" mass="50519">MNTFKKKALLSAVAAGLGVAGNAEAVFLNPNGLGQTLIYPYYTVQNNGTNSFNTYLSIVNTTADAKVLKVRIREGRNSQEVLDFNLYLSPNDMWTAAIVPIDATDASAGRIITADRSCTNPGIPATGQDFRNFAFSGASDDGAGTTLARTREGYVEVFEMAILTGTSATNVTHNANGTPANCAAVQGQAVILSMGLPTGGLTGTGTLINVNSGADAGYNVDALAQFLSSINYSDVPTENPNLGDADPASFSIANGTAHFDVWTPISGTTAGARAVSAVYMHTAVLNEYILDTATLSNTDWVLTFPTKSLFVDATTAALPFSNAFTATGACELVAVSFLNREERGASVVPGDFSPPQPAGPANAVCWESTVVSFRNGNAHTPGASATASGVLGSRNFTGVTLDSSFQNGWAALTFTGAGAGTGLISAAGGTSMLTRTGAAGSAGAHTYYGLPVTGFMVRTFNNNTVACGTATCQANYGSLFRHNYRTAILP</sequence>
<dbReference type="EMBL" id="CP053069">
    <property type="protein sequence ID" value="QJR12703.1"/>
    <property type="molecule type" value="Genomic_DNA"/>
</dbReference>
<evidence type="ECO:0000256" key="1">
    <source>
        <dbReference type="SAM" id="SignalP"/>
    </source>
</evidence>
<keyword evidence="3" id="KW-1185">Reference proteome</keyword>
<name>A0A6M4H1X2_9PROT</name>
<evidence type="ECO:0000313" key="3">
    <source>
        <dbReference type="Proteomes" id="UP000501534"/>
    </source>
</evidence>
<dbReference type="KEGG" id="uru:DSM104443_03796"/>
<organism evidence="2 3">
    <name type="scientific">Usitatibacter rugosus</name>
    <dbReference type="NCBI Taxonomy" id="2732067"/>
    <lineage>
        <taxon>Bacteria</taxon>
        <taxon>Pseudomonadati</taxon>
        <taxon>Pseudomonadota</taxon>
        <taxon>Betaproteobacteria</taxon>
        <taxon>Nitrosomonadales</taxon>
        <taxon>Usitatibacteraceae</taxon>
        <taxon>Usitatibacter</taxon>
    </lineage>
</organism>
<reference evidence="2 3" key="1">
    <citation type="submission" date="2020-04" db="EMBL/GenBank/DDBJ databases">
        <title>Usitatibacter rugosus gen. nov., sp. nov. and Usitatibacter palustris sp. nov., novel members of Usitatibacteraceae fam. nov. within the order Nitrosomonadales isolated from soil.</title>
        <authorList>
            <person name="Huber K.J."/>
            <person name="Neumann-Schaal M."/>
            <person name="Geppert A."/>
            <person name="Luckner M."/>
            <person name="Wanner G."/>
            <person name="Overmann J."/>
        </authorList>
    </citation>
    <scope>NUCLEOTIDE SEQUENCE [LARGE SCALE GENOMIC DNA]</scope>
    <source>
        <strain evidence="2 3">0125_3</strain>
    </source>
</reference>
<dbReference type="RefSeq" id="WP_171095135.1">
    <property type="nucleotide sequence ID" value="NZ_CP053069.1"/>
</dbReference>
<accession>A0A6M4H1X2</accession>
<dbReference type="Proteomes" id="UP000501534">
    <property type="component" value="Chromosome"/>
</dbReference>
<dbReference type="AlphaFoldDB" id="A0A6M4H1X2"/>
<evidence type="ECO:0008006" key="4">
    <source>
        <dbReference type="Google" id="ProtNLM"/>
    </source>
</evidence>